<dbReference type="PROSITE" id="PS50110">
    <property type="entry name" value="RESPONSE_REGULATORY"/>
    <property type="match status" value="1"/>
</dbReference>
<keyword evidence="11 15" id="KW-0472">Membrane</keyword>
<dbReference type="Pfam" id="PF00989">
    <property type="entry name" value="PAS"/>
    <property type="match status" value="2"/>
</dbReference>
<dbReference type="CDD" id="cd00088">
    <property type="entry name" value="HPT"/>
    <property type="match status" value="1"/>
</dbReference>
<feature type="modified residue" description="4-aspartylphosphate" evidence="13">
    <location>
        <position position="703"/>
    </location>
</feature>
<evidence type="ECO:0000256" key="1">
    <source>
        <dbReference type="ARBA" id="ARBA00000085"/>
    </source>
</evidence>
<evidence type="ECO:0000256" key="7">
    <source>
        <dbReference type="ARBA" id="ARBA00022741"/>
    </source>
</evidence>
<dbReference type="SUPFAM" id="SSF55785">
    <property type="entry name" value="PYP-like sensor domain (PAS domain)"/>
    <property type="match status" value="2"/>
</dbReference>
<dbReference type="PROSITE" id="PS50894">
    <property type="entry name" value="HPT"/>
    <property type="match status" value="1"/>
</dbReference>
<dbReference type="Gene3D" id="1.20.120.160">
    <property type="entry name" value="HPT domain"/>
    <property type="match status" value="1"/>
</dbReference>
<dbReference type="GO" id="GO:0005886">
    <property type="term" value="C:plasma membrane"/>
    <property type="evidence" value="ECO:0007669"/>
    <property type="project" value="UniProtKB-SubCell"/>
</dbReference>
<gene>
    <name evidence="19" type="primary">barA_1</name>
    <name evidence="19" type="ORF">NNJEOMEG_01901</name>
</gene>
<reference evidence="19 20" key="2">
    <citation type="submission" date="2020-05" db="EMBL/GenBank/DDBJ databases">
        <title>Draft genome sequence of Desulfovibrio sp. strainFSS-1.</title>
        <authorList>
            <person name="Shimoshige H."/>
            <person name="Kobayashi H."/>
            <person name="Maekawa T."/>
        </authorList>
    </citation>
    <scope>NUCLEOTIDE SEQUENCE [LARGE SCALE GENOMIC DNA]</scope>
    <source>
        <strain evidence="19 20">SIID29052-01</strain>
    </source>
</reference>
<dbReference type="Pfam" id="PF01627">
    <property type="entry name" value="Hpt"/>
    <property type="match status" value="1"/>
</dbReference>
<evidence type="ECO:0000256" key="9">
    <source>
        <dbReference type="ARBA" id="ARBA00022989"/>
    </source>
</evidence>
<feature type="compositionally biased region" description="Low complexity" evidence="14">
    <location>
        <begin position="631"/>
        <end position="640"/>
    </location>
</feature>
<dbReference type="RefSeq" id="WP_173083771.1">
    <property type="nucleotide sequence ID" value="NZ_BLTE01000008.1"/>
</dbReference>
<keyword evidence="20" id="KW-1185">Reference proteome</keyword>
<dbReference type="EMBL" id="BLTE01000008">
    <property type="protein sequence ID" value="GFK94062.1"/>
    <property type="molecule type" value="Genomic_DNA"/>
</dbReference>
<feature type="transmembrane region" description="Helical" evidence="15">
    <location>
        <begin position="247"/>
        <end position="269"/>
    </location>
</feature>
<dbReference type="GO" id="GO:0000155">
    <property type="term" value="F:phosphorelay sensor kinase activity"/>
    <property type="evidence" value="ECO:0007669"/>
    <property type="project" value="InterPro"/>
</dbReference>
<reference evidence="19 20" key="1">
    <citation type="submission" date="2020-04" db="EMBL/GenBank/DDBJ databases">
        <authorList>
            <consortium name="Desulfovibrio sp. FSS-1 genome sequencing consortium"/>
            <person name="Shimoshige H."/>
            <person name="Kobayashi H."/>
            <person name="Maekawa T."/>
        </authorList>
    </citation>
    <scope>NUCLEOTIDE SEQUENCE [LARGE SCALE GENOMIC DNA]</scope>
    <source>
        <strain evidence="19 20">SIID29052-01</strain>
    </source>
</reference>
<dbReference type="CDD" id="cd00082">
    <property type="entry name" value="HisKA"/>
    <property type="match status" value="1"/>
</dbReference>
<evidence type="ECO:0000259" key="17">
    <source>
        <dbReference type="PROSITE" id="PS50112"/>
    </source>
</evidence>
<evidence type="ECO:0000256" key="6">
    <source>
        <dbReference type="ARBA" id="ARBA00022692"/>
    </source>
</evidence>
<dbReference type="NCBIfam" id="TIGR00229">
    <property type="entry name" value="sensory_box"/>
    <property type="match status" value="1"/>
</dbReference>
<evidence type="ECO:0000256" key="3">
    <source>
        <dbReference type="ARBA" id="ARBA00012438"/>
    </source>
</evidence>
<keyword evidence="8" id="KW-0067">ATP-binding</keyword>
<keyword evidence="4" id="KW-1003">Cell membrane</keyword>
<feature type="domain" description="Response regulatory" evidence="16">
    <location>
        <begin position="654"/>
        <end position="770"/>
    </location>
</feature>
<evidence type="ECO:0000256" key="13">
    <source>
        <dbReference type="PROSITE-ProRule" id="PRU00169"/>
    </source>
</evidence>
<evidence type="ECO:0000259" key="16">
    <source>
        <dbReference type="PROSITE" id="PS50110"/>
    </source>
</evidence>
<dbReference type="PROSITE" id="PS50112">
    <property type="entry name" value="PAS"/>
    <property type="match status" value="1"/>
</dbReference>
<dbReference type="InterPro" id="IPR036641">
    <property type="entry name" value="HPT_dom_sf"/>
</dbReference>
<evidence type="ECO:0000256" key="11">
    <source>
        <dbReference type="ARBA" id="ARBA00023136"/>
    </source>
</evidence>
<dbReference type="InterPro" id="IPR001789">
    <property type="entry name" value="Sig_transdc_resp-reg_receiver"/>
</dbReference>
<name>A0A6V8LN16_9BACT</name>
<dbReference type="SMART" id="SM00073">
    <property type="entry name" value="HPT"/>
    <property type="match status" value="1"/>
</dbReference>
<dbReference type="Proteomes" id="UP000494245">
    <property type="component" value="Unassembled WGS sequence"/>
</dbReference>
<evidence type="ECO:0000256" key="14">
    <source>
        <dbReference type="SAM" id="MobiDB-lite"/>
    </source>
</evidence>
<evidence type="ECO:0000256" key="8">
    <source>
        <dbReference type="ARBA" id="ARBA00022840"/>
    </source>
</evidence>
<evidence type="ECO:0000256" key="15">
    <source>
        <dbReference type="SAM" id="Phobius"/>
    </source>
</evidence>
<dbReference type="InterPro" id="IPR013767">
    <property type="entry name" value="PAS_fold"/>
</dbReference>
<evidence type="ECO:0000256" key="4">
    <source>
        <dbReference type="ARBA" id="ARBA00022475"/>
    </source>
</evidence>
<dbReference type="SUPFAM" id="SSF47226">
    <property type="entry name" value="Histidine-containing phosphotransfer domain, HPT domain"/>
    <property type="match status" value="1"/>
</dbReference>
<dbReference type="GO" id="GO:0006355">
    <property type="term" value="P:regulation of DNA-templated transcription"/>
    <property type="evidence" value="ECO:0007669"/>
    <property type="project" value="InterPro"/>
</dbReference>
<evidence type="ECO:0000313" key="20">
    <source>
        <dbReference type="Proteomes" id="UP000494245"/>
    </source>
</evidence>
<keyword evidence="19" id="KW-0808">Transferase</keyword>
<organism evidence="19 20">
    <name type="scientific">Fundidesulfovibrio magnetotacticus</name>
    <dbReference type="NCBI Taxonomy" id="2730080"/>
    <lineage>
        <taxon>Bacteria</taxon>
        <taxon>Pseudomonadati</taxon>
        <taxon>Thermodesulfobacteriota</taxon>
        <taxon>Desulfovibrionia</taxon>
        <taxon>Desulfovibrionales</taxon>
        <taxon>Desulfovibrionaceae</taxon>
        <taxon>Fundidesulfovibrio</taxon>
    </lineage>
</organism>
<evidence type="ECO:0000256" key="12">
    <source>
        <dbReference type="PROSITE-ProRule" id="PRU00110"/>
    </source>
</evidence>
<dbReference type="InterPro" id="IPR036097">
    <property type="entry name" value="HisK_dim/P_sf"/>
</dbReference>
<evidence type="ECO:0000256" key="10">
    <source>
        <dbReference type="ARBA" id="ARBA00023012"/>
    </source>
</evidence>
<feature type="modified residue" description="Phosphohistidine" evidence="12">
    <location>
        <position position="834"/>
    </location>
</feature>
<dbReference type="SUPFAM" id="SSF52172">
    <property type="entry name" value="CheY-like"/>
    <property type="match status" value="1"/>
</dbReference>
<dbReference type="AlphaFoldDB" id="A0A6V8LN16"/>
<protein>
    <recommendedName>
        <fullName evidence="3">histidine kinase</fullName>
        <ecNumber evidence="3">2.7.13.3</ecNumber>
    </recommendedName>
</protein>
<dbReference type="Gene3D" id="3.40.50.2300">
    <property type="match status" value="1"/>
</dbReference>
<keyword evidence="7" id="KW-0547">Nucleotide-binding</keyword>
<dbReference type="CDD" id="cd17546">
    <property type="entry name" value="REC_hyHK_CKI1_RcsC-like"/>
    <property type="match status" value="1"/>
</dbReference>
<dbReference type="Gene3D" id="1.10.287.130">
    <property type="match status" value="1"/>
</dbReference>
<accession>A0A6V8LN16</accession>
<dbReference type="EC" id="2.7.13.3" evidence="3"/>
<dbReference type="GO" id="GO:0005524">
    <property type="term" value="F:ATP binding"/>
    <property type="evidence" value="ECO:0007669"/>
    <property type="project" value="UniProtKB-KW"/>
</dbReference>
<dbReference type="InterPro" id="IPR003661">
    <property type="entry name" value="HisK_dim/P_dom"/>
</dbReference>
<keyword evidence="5 13" id="KW-0597">Phosphoprotein</keyword>
<dbReference type="PANTHER" id="PTHR45339">
    <property type="entry name" value="HYBRID SIGNAL TRANSDUCTION HISTIDINE KINASE J"/>
    <property type="match status" value="1"/>
</dbReference>
<keyword evidence="19" id="KW-0418">Kinase</keyword>
<dbReference type="CDD" id="cd00130">
    <property type="entry name" value="PAS"/>
    <property type="match status" value="2"/>
</dbReference>
<proteinExistence type="predicted"/>
<evidence type="ECO:0000256" key="2">
    <source>
        <dbReference type="ARBA" id="ARBA00004651"/>
    </source>
</evidence>
<dbReference type="InterPro" id="IPR000014">
    <property type="entry name" value="PAS"/>
</dbReference>
<comment type="catalytic activity">
    <reaction evidence="1">
        <text>ATP + protein L-histidine = ADP + protein N-phospho-L-histidine.</text>
        <dbReference type="EC" id="2.7.13.3"/>
    </reaction>
</comment>
<feature type="region of interest" description="Disordered" evidence="14">
    <location>
        <begin position="615"/>
        <end position="640"/>
    </location>
</feature>
<comment type="subcellular location">
    <subcellularLocation>
        <location evidence="2">Cell membrane</location>
        <topology evidence="2">Multi-pass membrane protein</topology>
    </subcellularLocation>
</comment>
<dbReference type="InterPro" id="IPR035965">
    <property type="entry name" value="PAS-like_dom_sf"/>
</dbReference>
<evidence type="ECO:0000313" key="19">
    <source>
        <dbReference type="EMBL" id="GFK94062.1"/>
    </source>
</evidence>
<feature type="region of interest" description="Disordered" evidence="14">
    <location>
        <begin position="121"/>
        <end position="140"/>
    </location>
</feature>
<evidence type="ECO:0000259" key="18">
    <source>
        <dbReference type="PROSITE" id="PS50894"/>
    </source>
</evidence>
<keyword evidence="9 15" id="KW-1133">Transmembrane helix</keyword>
<evidence type="ECO:0000256" key="5">
    <source>
        <dbReference type="ARBA" id="ARBA00022553"/>
    </source>
</evidence>
<dbReference type="SMART" id="SM00448">
    <property type="entry name" value="REC"/>
    <property type="match status" value="1"/>
</dbReference>
<dbReference type="PANTHER" id="PTHR45339:SF1">
    <property type="entry name" value="HYBRID SIGNAL TRANSDUCTION HISTIDINE KINASE J"/>
    <property type="match status" value="1"/>
</dbReference>
<keyword evidence="10" id="KW-0902">Two-component regulatory system</keyword>
<feature type="domain" description="PAS" evidence="17">
    <location>
        <begin position="434"/>
        <end position="504"/>
    </location>
</feature>
<dbReference type="SMART" id="SM00091">
    <property type="entry name" value="PAS"/>
    <property type="match status" value="2"/>
</dbReference>
<feature type="domain" description="HPt" evidence="18">
    <location>
        <begin position="795"/>
        <end position="887"/>
    </location>
</feature>
<dbReference type="Pfam" id="PF00072">
    <property type="entry name" value="Response_reg"/>
    <property type="match status" value="1"/>
</dbReference>
<sequence>MDNVKACLVQAILFLLVSGTGFYHFGLVHDQQKRQDRESLEALCTAKAEDIRVLLGQLVDAARVLSVLTSRERDAEQGKNLREHALATMSIFPAVEALCLADAGLVTRVYPARGFETLTGMELPGLAPRPRPGRERPDDLQSLSLGSLRLGHGVRAIYARAPFNSVGLSRSMAVAFMGVERLVERAGLDTLTQSGAAFLLEEAAGQGTVRLASAGWEDNLQETARTLVLSGMELTLRLGRPDQAASGMFWTAAASCGAGLAALFMARILQKGSVRLRAVSKRRTERLKCVCKRLAGEIRARKESQVELADARRLGRGIFLCNPAALLLADPSTLCVVEANEAAGLLLGRTPDDMAQTPLARLLHLDDDDVGRLAAMAMRGEGCAQPCRIDAPSGTTRHGKVHFGSLREGDKPQLLCVLQFVEAGERTPTHLGHSQHDAEALLQGLDCAFLVLDRQGSVGYASNNVTAWTGIEPSRIAGSSFLTLLAPEERAAAWKRFQNMVQGRVRGYSALQRVTRTDGASLDAAIRTCAVLDPLGRFSGAFSAIMDVTELSLRPPDPVDFPALGHDLRTPLNAAMGLAELTLHAGGLSAAQHDNLLRILDACRQALETIAAELDRSAPEPSVQGGAAEKSPPAARTAASATLREVDQRLAGRRVLVVEDDPLSRHTAARMLALGGVETVLAENGQSALRELEHGDIDLVLLDLGLQDMDGYQVLEAIRGLPGSAELPVVALTGRASGQERERSLEAGMDGHLTKPLDSARLFEELAARLLGSPRGGRSLPVLDSTRALGQLMGNHDLYRRLLASFLRDYATLGDSMAESLARGEHEALIETAHTVKGLAGSLGAPALARACQELEAALRRPEGQKHGALLAFREALDAFLERAQRHLTDSDLPII</sequence>
<dbReference type="SUPFAM" id="SSF47384">
    <property type="entry name" value="Homodimeric domain of signal transducing histidine kinase"/>
    <property type="match status" value="1"/>
</dbReference>
<dbReference type="InterPro" id="IPR008207">
    <property type="entry name" value="Sig_transdc_His_kin_Hpt_dom"/>
</dbReference>
<dbReference type="InterPro" id="IPR011006">
    <property type="entry name" value="CheY-like_superfamily"/>
</dbReference>
<dbReference type="Gene3D" id="3.30.450.20">
    <property type="entry name" value="PAS domain"/>
    <property type="match status" value="2"/>
</dbReference>
<keyword evidence="6 15" id="KW-0812">Transmembrane</keyword>
<comment type="caution">
    <text evidence="19">The sequence shown here is derived from an EMBL/GenBank/DDBJ whole genome shotgun (WGS) entry which is preliminary data.</text>
</comment>